<organism evidence="1 2">
    <name type="scientific">Candidatus Viadribacter manganicus</name>
    <dbReference type="NCBI Taxonomy" id="1759059"/>
    <lineage>
        <taxon>Bacteria</taxon>
        <taxon>Pseudomonadati</taxon>
        <taxon>Pseudomonadota</taxon>
        <taxon>Alphaproteobacteria</taxon>
        <taxon>Hyphomonadales</taxon>
        <taxon>Hyphomonadaceae</taxon>
        <taxon>Candidatus Viadribacter</taxon>
    </lineage>
</organism>
<reference evidence="1 2" key="1">
    <citation type="submission" date="2015-11" db="EMBL/GenBank/DDBJ databases">
        <title>Whole-Genome Sequence of Candidatus Oderbacter manganicum from the National Park Lower Oder Valley, Germany.</title>
        <authorList>
            <person name="Braun B."/>
            <person name="Liere K."/>
            <person name="Szewzyk U."/>
        </authorList>
    </citation>
    <scope>NUCLEOTIDE SEQUENCE [LARGE SCALE GENOMIC DNA]</scope>
    <source>
        <strain evidence="1 2">OTSz_A_272</strain>
    </source>
</reference>
<keyword evidence="2" id="KW-1185">Reference proteome</keyword>
<name>A0A1B1AJG6_9PROT</name>
<dbReference type="InterPro" id="IPR011200">
    <property type="entry name" value="UCP012608"/>
</dbReference>
<protein>
    <recommendedName>
        <fullName evidence="3">DUF2332 domain-containing protein</fullName>
    </recommendedName>
</protein>
<evidence type="ECO:0000313" key="1">
    <source>
        <dbReference type="EMBL" id="ANP46697.1"/>
    </source>
</evidence>
<dbReference type="RefSeq" id="WP_228126604.1">
    <property type="nucleotide sequence ID" value="NZ_CP013244.1"/>
</dbReference>
<dbReference type="InParanoid" id="A0A1B1AJG6"/>
<dbReference type="Proteomes" id="UP000092498">
    <property type="component" value="Chromosome"/>
</dbReference>
<dbReference type="Pfam" id="PF10094">
    <property type="entry name" value="DUF2332"/>
    <property type="match status" value="1"/>
</dbReference>
<gene>
    <name evidence="1" type="ORF">ATE48_12610</name>
</gene>
<proteinExistence type="predicted"/>
<dbReference type="KEGG" id="cbot:ATE48_12610"/>
<dbReference type="EMBL" id="CP013244">
    <property type="protein sequence ID" value="ANP46697.1"/>
    <property type="molecule type" value="Genomic_DNA"/>
</dbReference>
<dbReference type="PIRSF" id="PIRSF012608">
    <property type="entry name" value="UCP012608"/>
    <property type="match status" value="1"/>
</dbReference>
<sequence>MNEKILAHFAEQAMYCDMFGSPFTSQLIRAMSEDYQSGGPIAAQLEEWNTSPRADALALRLAGYFHHAVLVGREAALAAHYPSSLANWSIEDVWPLARALLEREPNAAAAFIRSAPQTNETRRSIALLAAFLRFADSWKGEVDMLEIGASAGLNMNWDLYTYQTKSWAWGAQGPVQIDTDWNGPPPPIADIAVRHRAACDLNPLDISDEHERLQLRSYVWPDQPERLARFDGAVALARETGVHVERADAAHWLAQKLSARADDAATIVYHSVFLQYPPREAREAIVDAILSAGARATERAPLAWVRLEPEALTDDARDSPRMVIDVTTWPGAKRRIVGYTDGHVRAVYAV</sequence>
<evidence type="ECO:0000313" key="2">
    <source>
        <dbReference type="Proteomes" id="UP000092498"/>
    </source>
</evidence>
<dbReference type="AlphaFoldDB" id="A0A1B1AJG6"/>
<dbReference type="STRING" id="1759059.ATE48_12610"/>
<evidence type="ECO:0008006" key="3">
    <source>
        <dbReference type="Google" id="ProtNLM"/>
    </source>
</evidence>
<accession>A0A1B1AJG6</accession>